<keyword evidence="2" id="KW-1185">Reference proteome</keyword>
<name>A0A923S949_9BURK</name>
<dbReference type="EMBL" id="JACORU010000025">
    <property type="protein sequence ID" value="MBC5768712.1"/>
    <property type="molecule type" value="Genomic_DNA"/>
</dbReference>
<protein>
    <submittedName>
        <fullName evidence="1">Uncharacterized protein</fullName>
    </submittedName>
</protein>
<proteinExistence type="predicted"/>
<evidence type="ECO:0000313" key="1">
    <source>
        <dbReference type="EMBL" id="MBC5768712.1"/>
    </source>
</evidence>
<accession>A0A923S949</accession>
<dbReference type="Proteomes" id="UP000596827">
    <property type="component" value="Unassembled WGS sequence"/>
</dbReference>
<organism evidence="1 2">
    <name type="scientific">Ramlibacter albus</name>
    <dbReference type="NCBI Taxonomy" id="2079448"/>
    <lineage>
        <taxon>Bacteria</taxon>
        <taxon>Pseudomonadati</taxon>
        <taxon>Pseudomonadota</taxon>
        <taxon>Betaproteobacteria</taxon>
        <taxon>Burkholderiales</taxon>
        <taxon>Comamonadaceae</taxon>
        <taxon>Ramlibacter</taxon>
    </lineage>
</organism>
<reference evidence="1" key="1">
    <citation type="submission" date="2020-08" db="EMBL/GenBank/DDBJ databases">
        <title>Ramlibacter sp. GTP1 16S ribosomal RNA gene genome sequencing and assembly.</title>
        <authorList>
            <person name="Kang M."/>
        </authorList>
    </citation>
    <scope>NUCLEOTIDE SEQUENCE</scope>
    <source>
        <strain evidence="1">GTP1</strain>
    </source>
</reference>
<gene>
    <name evidence="1" type="ORF">H8R02_29900</name>
</gene>
<evidence type="ECO:0000313" key="2">
    <source>
        <dbReference type="Proteomes" id="UP000596827"/>
    </source>
</evidence>
<sequence length="288" mass="31886">MAERIADRSSIRIGLGFNHNQVLAYDANSVWFKQAGFEVLHGVSRLEFEATLREKVFAVLAGTPLECPLRVAVDISCFDRFRIASLVDLFERLSGERELSIDYWYNIAAFERPRPTLGRNEVAGPVHRRYAGRFLDPGLPLALIAGLGYELGKVVGVTEYLQASRVVAMFPVSPISEYEPEVVAANQTLLEDLQDREIIRYLVDDPRKAVATLDSLIRGLSNSHNVVLFPGGPKLFVLCSVIAASAHPEVAVWRVSSDTNIRPKDVRPSQTFIGLRQSFARTGTTATG</sequence>
<dbReference type="AlphaFoldDB" id="A0A923S949"/>
<comment type="caution">
    <text evidence="1">The sequence shown here is derived from an EMBL/GenBank/DDBJ whole genome shotgun (WGS) entry which is preliminary data.</text>
</comment>